<reference evidence="1" key="1">
    <citation type="submission" date="2018-11" db="EMBL/GenBank/DDBJ databases">
        <authorList>
            <consortium name="Pathogen Informatics"/>
        </authorList>
    </citation>
    <scope>NUCLEOTIDE SEQUENCE</scope>
</reference>
<dbReference type="AlphaFoldDB" id="A0A3S4ZE17"/>
<comment type="caution">
    <text evidence="1">The sequence shown here is derived from an EMBL/GenBank/DDBJ whole genome shotgun (WGS) entry which is preliminary data.</text>
</comment>
<dbReference type="Proteomes" id="UP000784294">
    <property type="component" value="Unassembled WGS sequence"/>
</dbReference>
<evidence type="ECO:0000313" key="2">
    <source>
        <dbReference type="Proteomes" id="UP000784294"/>
    </source>
</evidence>
<dbReference type="EMBL" id="CAAALY010005567">
    <property type="protein sequence ID" value="VEL09147.1"/>
    <property type="molecule type" value="Genomic_DNA"/>
</dbReference>
<name>A0A3S4ZE17_9PLAT</name>
<accession>A0A3S4ZE17</accession>
<protein>
    <submittedName>
        <fullName evidence="1">Uncharacterized protein</fullName>
    </submittedName>
</protein>
<organism evidence="1 2">
    <name type="scientific">Protopolystoma xenopodis</name>
    <dbReference type="NCBI Taxonomy" id="117903"/>
    <lineage>
        <taxon>Eukaryota</taxon>
        <taxon>Metazoa</taxon>
        <taxon>Spiralia</taxon>
        <taxon>Lophotrochozoa</taxon>
        <taxon>Platyhelminthes</taxon>
        <taxon>Monogenea</taxon>
        <taxon>Polyopisthocotylea</taxon>
        <taxon>Polystomatidea</taxon>
        <taxon>Polystomatidae</taxon>
        <taxon>Protopolystoma</taxon>
    </lineage>
</organism>
<evidence type="ECO:0000313" key="1">
    <source>
        <dbReference type="EMBL" id="VEL09147.1"/>
    </source>
</evidence>
<keyword evidence="2" id="KW-1185">Reference proteome</keyword>
<proteinExistence type="predicted"/>
<gene>
    <name evidence="1" type="ORF">PXEA_LOCUS2587</name>
</gene>
<sequence length="205" mass="20951">MAEELESQVVNTVGTNQHGFSLPGLSATGLGTSPVGVATGGGSLPGTSPLRLTHMLSSAHATTPLLTGFGPTGWSPPPSPLSGRSTPLACSTGSVSLTSAAYAASSGPIQGRILGPGVLSGTGVSEGLRSPDTHLSQSSQMLLPFYSNQSALSSLTQQQQLTTALMSRSRHFDSQHRSVSAMGQPLHQVIIEAVCNWACAKCNLL</sequence>